<keyword evidence="6" id="KW-1185">Reference proteome</keyword>
<organism evidence="5 6">
    <name type="scientific">Methanosphaerula palustris (strain ATCC BAA-1556 / DSM 19958 / E1-9c)</name>
    <dbReference type="NCBI Taxonomy" id="521011"/>
    <lineage>
        <taxon>Archaea</taxon>
        <taxon>Methanobacteriati</taxon>
        <taxon>Methanobacteriota</taxon>
        <taxon>Stenosarchaea group</taxon>
        <taxon>Methanomicrobia</taxon>
        <taxon>Methanomicrobiales</taxon>
        <taxon>Methanoregulaceae</taxon>
        <taxon>Methanosphaerula</taxon>
    </lineage>
</organism>
<evidence type="ECO:0000256" key="3">
    <source>
        <dbReference type="ARBA" id="ARBA00023125"/>
    </source>
</evidence>
<dbReference type="Gene3D" id="3.90.220.20">
    <property type="entry name" value="DNA methylase specificity domains"/>
    <property type="match status" value="2"/>
</dbReference>
<dbReference type="STRING" id="521011.Mpal_0900"/>
<evidence type="ECO:0000256" key="2">
    <source>
        <dbReference type="ARBA" id="ARBA00022747"/>
    </source>
</evidence>
<sequence length="471" mass="53208">MKKTVAISVEPRCFSDDEVPEGWKLVTILNACEVNPPKPPRDFLPADAPVTFVPMPAVDADMGAITNPEIKPYLEVRNGFTSFRDGDVIMAKITPCMENGKAAIVRGMKNGIGFGSTEFHVMRSRGEILPEYLFYYIRQKSFRNEAESHFTGSVGQKRVPTDFIKQSVIPLPPLAEQRRIVARIEALLSHVDAAGDRLSRVPLIMKRFRQAVLAAACSGRLTEEWREDKDNFEDPKLLLQDIQNYRLQHGINKIKIDSKVNITENPIEIPNTWIWSTIEKIADISGGIQKQPMRAPQRNFYPYLRVANVLRGSLDLHEIKNMELFAGELERYHLELNDILIVEGNGSFSEIGRSAIWNGEIENCVHQNHIIRVRVRKFLPQYVNLYWNSPLGSELSSGAAVTTSGLYTLSTKKIAQLPIPLPPISEQHEIVRRVGLLFERADAIEREVVAAGRRCERLTQAVMIKAFSGRL</sequence>
<feature type="domain" description="Type I restriction modification DNA specificity" evidence="4">
    <location>
        <begin position="274"/>
        <end position="435"/>
    </location>
</feature>
<dbReference type="InterPro" id="IPR051212">
    <property type="entry name" value="Type-I_RE_S_subunit"/>
</dbReference>
<name>B8GGK0_METPE</name>
<evidence type="ECO:0000259" key="4">
    <source>
        <dbReference type="Pfam" id="PF01420"/>
    </source>
</evidence>
<dbReference type="HOGENOM" id="CLU_021095_10_2_2"/>
<dbReference type="Proteomes" id="UP000002457">
    <property type="component" value="Chromosome"/>
</dbReference>
<dbReference type="InterPro" id="IPR044946">
    <property type="entry name" value="Restrct_endonuc_typeI_TRD_sf"/>
</dbReference>
<keyword evidence="2" id="KW-0680">Restriction system</keyword>
<reference evidence="5 6" key="1">
    <citation type="journal article" date="2015" name="Genome Announc.">
        <title>Complete Genome Sequence of Methanosphaerula palustris E1-9CT, a Hydrogenotrophic Methanogen Isolated from a Minerotrophic Fen Peatland.</title>
        <authorList>
            <person name="Cadillo-Quiroz H."/>
            <person name="Browne P."/>
            <person name="Kyrpides N."/>
            <person name="Woyke T."/>
            <person name="Goodwin L."/>
            <person name="Detter C."/>
            <person name="Yavitt J.B."/>
            <person name="Zinder S.H."/>
        </authorList>
    </citation>
    <scope>NUCLEOTIDE SEQUENCE [LARGE SCALE GENOMIC DNA]</scope>
    <source>
        <strain evidence="6">ATCC BAA-1556 / DSM 19958 / E1-9c</strain>
    </source>
</reference>
<accession>B8GGK0</accession>
<dbReference type="Pfam" id="PF01420">
    <property type="entry name" value="Methylase_S"/>
    <property type="match status" value="2"/>
</dbReference>
<dbReference type="GO" id="GO:0009307">
    <property type="term" value="P:DNA restriction-modification system"/>
    <property type="evidence" value="ECO:0007669"/>
    <property type="project" value="UniProtKB-KW"/>
</dbReference>
<gene>
    <name evidence="5" type="ordered locus">Mpal_0900</name>
</gene>
<dbReference type="RefSeq" id="WP_012617574.1">
    <property type="nucleotide sequence ID" value="NC_011832.1"/>
</dbReference>
<proteinExistence type="inferred from homology"/>
<evidence type="ECO:0000313" key="6">
    <source>
        <dbReference type="Proteomes" id="UP000002457"/>
    </source>
</evidence>
<dbReference type="PANTHER" id="PTHR43140">
    <property type="entry name" value="TYPE-1 RESTRICTION ENZYME ECOKI SPECIFICITY PROTEIN"/>
    <property type="match status" value="1"/>
</dbReference>
<dbReference type="GO" id="GO:0003677">
    <property type="term" value="F:DNA binding"/>
    <property type="evidence" value="ECO:0007669"/>
    <property type="project" value="UniProtKB-KW"/>
</dbReference>
<dbReference type="KEGG" id="mpl:Mpal_0900"/>
<dbReference type="SUPFAM" id="SSF116734">
    <property type="entry name" value="DNA methylase specificity domain"/>
    <property type="match status" value="2"/>
</dbReference>
<evidence type="ECO:0000313" key="5">
    <source>
        <dbReference type="EMBL" id="ACL16255.1"/>
    </source>
</evidence>
<dbReference type="eggNOG" id="arCOG02626">
    <property type="taxonomic scope" value="Archaea"/>
</dbReference>
<evidence type="ECO:0000256" key="1">
    <source>
        <dbReference type="ARBA" id="ARBA00010923"/>
    </source>
</evidence>
<dbReference type="OrthoDB" id="84651at2157"/>
<dbReference type="REBASE" id="19792">
    <property type="entry name" value="S.MpaEORF901P"/>
</dbReference>
<dbReference type="EMBL" id="CP001338">
    <property type="protein sequence ID" value="ACL16255.1"/>
    <property type="molecule type" value="Genomic_DNA"/>
</dbReference>
<keyword evidence="3" id="KW-0238">DNA-binding</keyword>
<dbReference type="PANTHER" id="PTHR43140:SF1">
    <property type="entry name" value="TYPE I RESTRICTION ENZYME ECOKI SPECIFICITY SUBUNIT"/>
    <property type="match status" value="1"/>
</dbReference>
<comment type="similarity">
    <text evidence="1">Belongs to the type-I restriction system S methylase family.</text>
</comment>
<dbReference type="AlphaFoldDB" id="B8GGK0"/>
<feature type="domain" description="Type I restriction modification DNA specificity" evidence="4">
    <location>
        <begin position="20"/>
        <end position="189"/>
    </location>
</feature>
<protein>
    <submittedName>
        <fullName evidence="5">Restriction modification system DNA specificity domain protein</fullName>
    </submittedName>
</protein>
<dbReference type="GeneID" id="7272393"/>
<dbReference type="InterPro" id="IPR000055">
    <property type="entry name" value="Restrct_endonuc_typeI_TRD"/>
</dbReference>
<dbReference type="CDD" id="cd17253">
    <property type="entry name" value="RMtype1_S_Eco933I-TRD2-CR2_like"/>
    <property type="match status" value="1"/>
</dbReference>
<dbReference type="CDD" id="cd17260">
    <property type="entry name" value="RMtype1_S_EcoEI-TRD1-CR1_like"/>
    <property type="match status" value="1"/>
</dbReference>